<gene>
    <name evidence="2" type="ORF">ACFWOQ_05650</name>
</gene>
<feature type="region of interest" description="Disordered" evidence="1">
    <location>
        <begin position="1"/>
        <end position="75"/>
    </location>
</feature>
<organism evidence="2 3">
    <name type="scientific">Streptomyces rubiginosohelvolus</name>
    <dbReference type="NCBI Taxonomy" id="67362"/>
    <lineage>
        <taxon>Bacteria</taxon>
        <taxon>Bacillati</taxon>
        <taxon>Actinomycetota</taxon>
        <taxon>Actinomycetes</taxon>
        <taxon>Kitasatosporales</taxon>
        <taxon>Streptomycetaceae</taxon>
        <taxon>Streptomyces</taxon>
    </lineage>
</organism>
<dbReference type="Proteomes" id="UP001598352">
    <property type="component" value="Unassembled WGS sequence"/>
</dbReference>
<accession>A0ABW6EUR7</accession>
<protein>
    <submittedName>
        <fullName evidence="2">Uncharacterized protein</fullName>
    </submittedName>
</protein>
<dbReference type="RefSeq" id="WP_260820016.1">
    <property type="nucleotide sequence ID" value="NZ_JBHJTB010000067.1"/>
</dbReference>
<proteinExistence type="predicted"/>
<comment type="caution">
    <text evidence="2">The sequence shown here is derived from an EMBL/GenBank/DDBJ whole genome shotgun (WGS) entry which is preliminary data.</text>
</comment>
<evidence type="ECO:0000313" key="3">
    <source>
        <dbReference type="Proteomes" id="UP001598352"/>
    </source>
</evidence>
<feature type="compositionally biased region" description="Polar residues" evidence="1">
    <location>
        <begin position="66"/>
        <end position="75"/>
    </location>
</feature>
<evidence type="ECO:0000256" key="1">
    <source>
        <dbReference type="SAM" id="MobiDB-lite"/>
    </source>
</evidence>
<keyword evidence="3" id="KW-1185">Reference proteome</keyword>
<sequence>MLSPADGTAGRTQDPQDGADQDENAADGRQQPHAHKQANNQQNKTKDNHFLFPSLNPMQTRPRLRFTTTLHTLPV</sequence>
<reference evidence="2 3" key="1">
    <citation type="submission" date="2024-09" db="EMBL/GenBank/DDBJ databases">
        <title>The Natural Products Discovery Center: Release of the First 8490 Sequenced Strains for Exploring Actinobacteria Biosynthetic Diversity.</title>
        <authorList>
            <person name="Kalkreuter E."/>
            <person name="Kautsar S.A."/>
            <person name="Yang D."/>
            <person name="Bader C.D."/>
            <person name="Teijaro C.N."/>
            <person name="Fluegel L."/>
            <person name="Davis C.M."/>
            <person name="Simpson J.R."/>
            <person name="Lauterbach L."/>
            <person name="Steele A.D."/>
            <person name="Gui C."/>
            <person name="Meng S."/>
            <person name="Li G."/>
            <person name="Viehrig K."/>
            <person name="Ye F."/>
            <person name="Su P."/>
            <person name="Kiefer A.F."/>
            <person name="Nichols A."/>
            <person name="Cepeda A.J."/>
            <person name="Yan W."/>
            <person name="Fan B."/>
            <person name="Jiang Y."/>
            <person name="Adhikari A."/>
            <person name="Zheng C.-J."/>
            <person name="Schuster L."/>
            <person name="Cowan T.M."/>
            <person name="Smanski M.J."/>
            <person name="Chevrette M.G."/>
            <person name="De Carvalho L.P.S."/>
            <person name="Shen B."/>
        </authorList>
    </citation>
    <scope>NUCLEOTIDE SEQUENCE [LARGE SCALE GENOMIC DNA]</scope>
    <source>
        <strain evidence="2 3">NPDC058428</strain>
    </source>
</reference>
<evidence type="ECO:0000313" key="2">
    <source>
        <dbReference type="EMBL" id="MFD4822044.1"/>
    </source>
</evidence>
<dbReference type="EMBL" id="JBHXKZ010000003">
    <property type="protein sequence ID" value="MFD4822044.1"/>
    <property type="molecule type" value="Genomic_DNA"/>
</dbReference>
<name>A0ABW6EUR7_9ACTN</name>